<keyword evidence="5" id="KW-1185">Reference proteome</keyword>
<dbReference type="PANTHER" id="PTHR34295:SF1">
    <property type="entry name" value="BIOTIN TRANSPORTER BIOY"/>
    <property type="match status" value="1"/>
</dbReference>
<dbReference type="InterPro" id="IPR003784">
    <property type="entry name" value="BioY"/>
</dbReference>
<comment type="caution">
    <text evidence="4">The sequence shown here is derived from an EMBL/GenBank/DDBJ whole genome shotgun (WGS) entry which is preliminary data.</text>
</comment>
<evidence type="ECO:0000256" key="2">
    <source>
        <dbReference type="PIRNR" id="PIRNR016661"/>
    </source>
</evidence>
<dbReference type="PANTHER" id="PTHR34295">
    <property type="entry name" value="BIOTIN TRANSPORTER BIOY"/>
    <property type="match status" value="1"/>
</dbReference>
<dbReference type="Proteomes" id="UP001272515">
    <property type="component" value="Unassembled WGS sequence"/>
</dbReference>
<dbReference type="RefSeq" id="WP_295190156.1">
    <property type="nucleotide sequence ID" value="NZ_JAWJZA010000017.1"/>
</dbReference>
<dbReference type="Pfam" id="PF02632">
    <property type="entry name" value="BioY"/>
    <property type="match status" value="1"/>
</dbReference>
<keyword evidence="2 3" id="KW-0472">Membrane</keyword>
<evidence type="ECO:0000256" key="3">
    <source>
        <dbReference type="SAM" id="Phobius"/>
    </source>
</evidence>
<keyword evidence="3" id="KW-0812">Transmembrane</keyword>
<dbReference type="Gene3D" id="1.10.1760.20">
    <property type="match status" value="1"/>
</dbReference>
<evidence type="ECO:0000313" key="4">
    <source>
        <dbReference type="EMBL" id="MDV5087496.1"/>
    </source>
</evidence>
<name>A0ABU3Z703_9FIRM</name>
<dbReference type="EMBL" id="JAWJZB010000001">
    <property type="protein sequence ID" value="MDV5087496.1"/>
    <property type="molecule type" value="Genomic_DNA"/>
</dbReference>
<accession>A0ABU3Z703</accession>
<keyword evidence="2" id="KW-1003">Cell membrane</keyword>
<feature type="transmembrane region" description="Helical" evidence="3">
    <location>
        <begin position="32"/>
        <end position="51"/>
    </location>
</feature>
<organism evidence="4 5">
    <name type="scientific">Veillonella absiana</name>
    <dbReference type="NCBI Taxonomy" id="3079305"/>
    <lineage>
        <taxon>Bacteria</taxon>
        <taxon>Bacillati</taxon>
        <taxon>Bacillota</taxon>
        <taxon>Negativicutes</taxon>
        <taxon>Veillonellales</taxon>
        <taxon>Veillonellaceae</taxon>
        <taxon>Veillonella</taxon>
    </lineage>
</organism>
<evidence type="ECO:0000256" key="1">
    <source>
        <dbReference type="ARBA" id="ARBA00010692"/>
    </source>
</evidence>
<gene>
    <name evidence="4" type="ORF">RVY80_01330</name>
</gene>
<feature type="transmembrane region" description="Helical" evidence="3">
    <location>
        <begin position="145"/>
        <end position="169"/>
    </location>
</feature>
<evidence type="ECO:0000313" key="5">
    <source>
        <dbReference type="Proteomes" id="UP001272515"/>
    </source>
</evidence>
<keyword evidence="2" id="KW-0813">Transport</keyword>
<feature type="transmembrane region" description="Helical" evidence="3">
    <location>
        <begin position="113"/>
        <end position="139"/>
    </location>
</feature>
<feature type="transmembrane region" description="Helical" evidence="3">
    <location>
        <begin position="84"/>
        <end position="101"/>
    </location>
</feature>
<proteinExistence type="inferred from homology"/>
<sequence length="193" mass="21526">MEQTKLLFRAALIVALIAVGARIQIPLPYFDYYTLQFTFVLLGAALLPPIYAFGAVAAYVVMGLLGIPVFAGGGGISYILRPSFGYLIGFALCAGALSYVHQNYAVHTKKQYFLMNLLGIVIVYFFGLTYKTAILYWYLNETVDWAVLLSTAFAFDIPADIIMVAILSLGERRIFKALRAFSRQRKPKQMHMA</sequence>
<keyword evidence="3" id="KW-1133">Transmembrane helix</keyword>
<comment type="similarity">
    <text evidence="1 2">Belongs to the BioY family.</text>
</comment>
<protein>
    <recommendedName>
        <fullName evidence="2">Biotin transporter</fullName>
    </recommendedName>
</protein>
<reference evidence="4 5" key="1">
    <citation type="submission" date="2023-10" db="EMBL/GenBank/DDBJ databases">
        <title>Veillonella sp. nov., isolated from a pig farm feces dump.</title>
        <authorList>
            <person name="Chang Y.-H."/>
        </authorList>
    </citation>
    <scope>NUCLEOTIDE SEQUENCE [LARGE SCALE GENOMIC DNA]</scope>
    <source>
        <strain evidence="4 5">YH-vei2233</strain>
    </source>
</reference>
<comment type="subcellular location">
    <subcellularLocation>
        <location evidence="2">Cell membrane</location>
        <topology evidence="2">Multi-pass membrane protein</topology>
    </subcellularLocation>
</comment>
<dbReference type="PIRSF" id="PIRSF016661">
    <property type="entry name" value="BioY"/>
    <property type="match status" value="1"/>
</dbReference>
<feature type="transmembrane region" description="Helical" evidence="3">
    <location>
        <begin position="58"/>
        <end position="78"/>
    </location>
</feature>